<dbReference type="InterPro" id="IPR009057">
    <property type="entry name" value="Homeodomain-like_sf"/>
</dbReference>
<feature type="domain" description="Myb-like" evidence="4">
    <location>
        <begin position="199"/>
        <end position="252"/>
    </location>
</feature>
<dbReference type="InterPro" id="IPR001005">
    <property type="entry name" value="SANT/Myb"/>
</dbReference>
<dbReference type="EMBL" id="JACGWK010001470">
    <property type="protein sequence ID" value="KAL0287773.1"/>
    <property type="molecule type" value="Genomic_DNA"/>
</dbReference>
<feature type="region of interest" description="Disordered" evidence="3">
    <location>
        <begin position="324"/>
        <end position="365"/>
    </location>
</feature>
<dbReference type="Pfam" id="PF00249">
    <property type="entry name" value="Myb_DNA-binding"/>
    <property type="match status" value="1"/>
</dbReference>
<feature type="compositionally biased region" description="Basic and acidic residues" evidence="3">
    <location>
        <begin position="606"/>
        <end position="631"/>
    </location>
</feature>
<feature type="compositionally biased region" description="Polar residues" evidence="3">
    <location>
        <begin position="324"/>
        <end position="336"/>
    </location>
</feature>
<dbReference type="InterPro" id="IPR017930">
    <property type="entry name" value="Myb_dom"/>
</dbReference>
<proteinExistence type="predicted"/>
<accession>A0AAW2J0Y9</accession>
<dbReference type="PROSITE" id="PS50090">
    <property type="entry name" value="MYB_LIKE"/>
    <property type="match status" value="1"/>
</dbReference>
<sequence length="631" mass="67311">MVDKSRKRKKGSVSEEDVSTLLERYSVKTVLALLQEVAQVAGEKIDWHEMVKNTATGISGAREYQMLWRHLAYGETLIDQFDHDADLMDDDSDLEYELEAFPAVGREASAEAAACVKVLIASGYPNDTQLPNNSTIEAPLTINIPNSKALTNPSDSSLLANAMHGTNISIPVSVQKQPLSSGICGEKRPNNGTSGLYMPPRRKRRGWSTEEDMKLTAAVEKYGERNWANIARGDFKNDRKASELSQRWANLRKKQGNVKVGTSSQLSETQLAAAHRAMSLALNMPMGDNLKGASQISTVSNVAPHYNFSPSCFLETSSVGMKSQHQSQKASISLPDQQLGRAGPPKSQVPSKRPTMNPTSTPDSMVKAAAVAAGARIATSADASSLIEAARSQNVVHITTGGSSVMKSSTTSITNQLPSNVHFIRNGLAKAPISTYSAAKPNISRPGEAQQAQGHPIKPAASAVQSKSVVTATVLNVTSGVETATASTPSVTLPKTSEDAVVSTSATEVQELLQRDQDANQAAIPCCDPEERLPVNQSAALGNKSEVGKSQSSASGNAPEENIRGDQASISLSDPVGQRQDDQVALPQPQAEGNGTKNTESQFANKEIHDIPAPSERHKDSPSIDESEKSK</sequence>
<dbReference type="Gene3D" id="1.10.10.60">
    <property type="entry name" value="Homeodomain-like"/>
    <property type="match status" value="1"/>
</dbReference>
<feature type="domain" description="HTH myb-type" evidence="5">
    <location>
        <begin position="200"/>
        <end position="256"/>
    </location>
</feature>
<dbReference type="SUPFAM" id="SSF46689">
    <property type="entry name" value="Homeodomain-like"/>
    <property type="match status" value="1"/>
</dbReference>
<evidence type="ECO:0000256" key="2">
    <source>
        <dbReference type="ARBA" id="ARBA00023242"/>
    </source>
</evidence>
<feature type="compositionally biased region" description="Polar residues" evidence="3">
    <location>
        <begin position="591"/>
        <end position="604"/>
    </location>
</feature>
<name>A0AAW2J0Y9_9LAMI</name>
<dbReference type="GO" id="GO:0005634">
    <property type="term" value="C:nucleus"/>
    <property type="evidence" value="ECO:0007669"/>
    <property type="project" value="UniProtKB-SubCell"/>
</dbReference>
<evidence type="ECO:0000259" key="4">
    <source>
        <dbReference type="PROSITE" id="PS50090"/>
    </source>
</evidence>
<dbReference type="PANTHER" id="PTHR47206:SF1">
    <property type="entry name" value="HOMEODOMAIN-LIKE SUPERFAMILY PROTEIN"/>
    <property type="match status" value="1"/>
</dbReference>
<reference evidence="6" key="1">
    <citation type="submission" date="2020-06" db="EMBL/GenBank/DDBJ databases">
        <authorList>
            <person name="Li T."/>
            <person name="Hu X."/>
            <person name="Zhang T."/>
            <person name="Song X."/>
            <person name="Zhang H."/>
            <person name="Dai N."/>
            <person name="Sheng W."/>
            <person name="Hou X."/>
            <person name="Wei L."/>
        </authorList>
    </citation>
    <scope>NUCLEOTIDE SEQUENCE</scope>
    <source>
        <strain evidence="6">G01</strain>
        <tissue evidence="6">Leaf</tissue>
    </source>
</reference>
<evidence type="ECO:0000256" key="3">
    <source>
        <dbReference type="SAM" id="MobiDB-lite"/>
    </source>
</evidence>
<dbReference type="AlphaFoldDB" id="A0AAW2J0Y9"/>
<feature type="region of interest" description="Disordered" evidence="3">
    <location>
        <begin position="540"/>
        <end position="631"/>
    </location>
</feature>
<feature type="region of interest" description="Disordered" evidence="3">
    <location>
        <begin position="180"/>
        <end position="209"/>
    </location>
</feature>
<dbReference type="SMART" id="SM00717">
    <property type="entry name" value="SANT"/>
    <property type="match status" value="1"/>
</dbReference>
<organism evidence="6">
    <name type="scientific">Sesamum angustifolium</name>
    <dbReference type="NCBI Taxonomy" id="2727405"/>
    <lineage>
        <taxon>Eukaryota</taxon>
        <taxon>Viridiplantae</taxon>
        <taxon>Streptophyta</taxon>
        <taxon>Embryophyta</taxon>
        <taxon>Tracheophyta</taxon>
        <taxon>Spermatophyta</taxon>
        <taxon>Magnoliopsida</taxon>
        <taxon>eudicotyledons</taxon>
        <taxon>Gunneridae</taxon>
        <taxon>Pentapetalae</taxon>
        <taxon>asterids</taxon>
        <taxon>lamiids</taxon>
        <taxon>Lamiales</taxon>
        <taxon>Pedaliaceae</taxon>
        <taxon>Sesamum</taxon>
    </lineage>
</organism>
<feature type="compositionally biased region" description="Polar residues" evidence="3">
    <location>
        <begin position="348"/>
        <end position="363"/>
    </location>
</feature>
<dbReference type="PROSITE" id="PS51294">
    <property type="entry name" value="HTH_MYB"/>
    <property type="match status" value="1"/>
</dbReference>
<dbReference type="PANTHER" id="PTHR47206">
    <property type="entry name" value="HOMEODOMAIN-LIKE SUPERFAMILY PROTEIN"/>
    <property type="match status" value="1"/>
</dbReference>
<reference evidence="6" key="2">
    <citation type="journal article" date="2024" name="Plant">
        <title>Genomic evolution and insights into agronomic trait innovations of Sesamum species.</title>
        <authorList>
            <person name="Miao H."/>
            <person name="Wang L."/>
            <person name="Qu L."/>
            <person name="Liu H."/>
            <person name="Sun Y."/>
            <person name="Le M."/>
            <person name="Wang Q."/>
            <person name="Wei S."/>
            <person name="Zheng Y."/>
            <person name="Lin W."/>
            <person name="Duan Y."/>
            <person name="Cao H."/>
            <person name="Xiong S."/>
            <person name="Wang X."/>
            <person name="Wei L."/>
            <person name="Li C."/>
            <person name="Ma Q."/>
            <person name="Ju M."/>
            <person name="Zhao R."/>
            <person name="Li G."/>
            <person name="Mu C."/>
            <person name="Tian Q."/>
            <person name="Mei H."/>
            <person name="Zhang T."/>
            <person name="Gao T."/>
            <person name="Zhang H."/>
        </authorList>
    </citation>
    <scope>NUCLEOTIDE SEQUENCE</scope>
    <source>
        <strain evidence="6">G01</strain>
    </source>
</reference>
<comment type="subcellular location">
    <subcellularLocation>
        <location evidence="1">Nucleus</location>
    </subcellularLocation>
</comment>
<comment type="caution">
    <text evidence="6">The sequence shown here is derived from an EMBL/GenBank/DDBJ whole genome shotgun (WGS) entry which is preliminary data.</text>
</comment>
<evidence type="ECO:0000259" key="5">
    <source>
        <dbReference type="PROSITE" id="PS51294"/>
    </source>
</evidence>
<protein>
    <submittedName>
        <fullName evidence="6">Uncharacterized protein</fullName>
    </submittedName>
</protein>
<gene>
    <name evidence="6" type="ORF">Sangu_2679200</name>
</gene>
<evidence type="ECO:0000313" key="6">
    <source>
        <dbReference type="EMBL" id="KAL0287773.1"/>
    </source>
</evidence>
<evidence type="ECO:0000256" key="1">
    <source>
        <dbReference type="ARBA" id="ARBA00004123"/>
    </source>
</evidence>
<dbReference type="CDD" id="cd11660">
    <property type="entry name" value="SANT_TRF"/>
    <property type="match status" value="1"/>
</dbReference>
<keyword evidence="2" id="KW-0539">Nucleus</keyword>